<name>U4R2A0_9FIRM</name>
<sequence>MERPILFNTEMVKAILSGQKTQTRRIVKPQPKEQLKCVIQHEVGGMACWMEENADQSSKDFMFYKSLEVGDILWVRESFWQAGTWTMSYPDDDEYSSRKGSNRYFYVADGTPPNEPNTDYPEGLKNGAYSAAKPDRIWRKFPSIHMPRSAARLFLKVTDVRVERLEVIRPEDIKAEGFNDTVSFLKTWDECYKEPYQFCDNPWVWVIEFERV</sequence>
<dbReference type="EMBL" id="ATAY01000028">
    <property type="protein sequence ID" value="EPR12377.1"/>
    <property type="molecule type" value="Genomic_DNA"/>
</dbReference>
<dbReference type="PATRIC" id="fig|1330534.3.peg.1748"/>
<dbReference type="OrthoDB" id="72471at2"/>
<dbReference type="Proteomes" id="UP000016860">
    <property type="component" value="Unassembled WGS sequence"/>
</dbReference>
<reference evidence="1 2" key="1">
    <citation type="journal article" date="2013" name="Genome Announc.">
        <title>Draft Genome Sequence of the Cellulolytic Bacterium Clostridium papyrosolvens C7 (ATCC 700395).</title>
        <authorList>
            <person name="Zepeda V."/>
            <person name="Dassa B."/>
            <person name="Borovok I."/>
            <person name="Lamed R."/>
            <person name="Bayer E.A."/>
            <person name="Cate J.H."/>
        </authorList>
    </citation>
    <scope>NUCLEOTIDE SEQUENCE [LARGE SCALE GENOMIC DNA]</scope>
    <source>
        <strain evidence="1 2">C7</strain>
    </source>
</reference>
<dbReference type="AlphaFoldDB" id="U4R2A0"/>
<gene>
    <name evidence="1" type="ORF">L323_08780</name>
</gene>
<evidence type="ECO:0008006" key="3">
    <source>
        <dbReference type="Google" id="ProtNLM"/>
    </source>
</evidence>
<organism evidence="1 2">
    <name type="scientific">Ruminiclostridium papyrosolvens C7</name>
    <dbReference type="NCBI Taxonomy" id="1330534"/>
    <lineage>
        <taxon>Bacteria</taxon>
        <taxon>Bacillati</taxon>
        <taxon>Bacillota</taxon>
        <taxon>Clostridia</taxon>
        <taxon>Eubacteriales</taxon>
        <taxon>Oscillospiraceae</taxon>
        <taxon>Ruminiclostridium</taxon>
    </lineage>
</organism>
<protein>
    <recommendedName>
        <fullName evidence="3">Morphogenetic protein</fullName>
    </recommendedName>
</protein>
<comment type="caution">
    <text evidence="1">The sequence shown here is derived from an EMBL/GenBank/DDBJ whole genome shotgun (WGS) entry which is preliminary data.</text>
</comment>
<accession>U4R2A0</accession>
<proteinExistence type="predicted"/>
<evidence type="ECO:0000313" key="2">
    <source>
        <dbReference type="Proteomes" id="UP000016860"/>
    </source>
</evidence>
<evidence type="ECO:0000313" key="1">
    <source>
        <dbReference type="EMBL" id="EPR12377.1"/>
    </source>
</evidence>
<dbReference type="STRING" id="1330534.L323_08780"/>
<dbReference type="RefSeq" id="WP_020815301.1">
    <property type="nucleotide sequence ID" value="NZ_ATAY01000028.1"/>
</dbReference>